<dbReference type="Proteomes" id="UP000504637">
    <property type="component" value="Unplaced"/>
</dbReference>
<gene>
    <name evidence="3" type="ORF">K489DRAFT_383242</name>
</gene>
<organism evidence="3">
    <name type="scientific">Dissoconium aciculare CBS 342.82</name>
    <dbReference type="NCBI Taxonomy" id="1314786"/>
    <lineage>
        <taxon>Eukaryota</taxon>
        <taxon>Fungi</taxon>
        <taxon>Dikarya</taxon>
        <taxon>Ascomycota</taxon>
        <taxon>Pezizomycotina</taxon>
        <taxon>Dothideomycetes</taxon>
        <taxon>Dothideomycetidae</taxon>
        <taxon>Mycosphaerellales</taxon>
        <taxon>Dissoconiaceae</taxon>
        <taxon>Dissoconium</taxon>
    </lineage>
</organism>
<feature type="signal peptide" evidence="1">
    <location>
        <begin position="1"/>
        <end position="16"/>
    </location>
</feature>
<feature type="chain" id="PRO_5026669602" evidence="1">
    <location>
        <begin position="17"/>
        <end position="317"/>
    </location>
</feature>
<dbReference type="OrthoDB" id="1001765at2759"/>
<dbReference type="RefSeq" id="XP_033457468.1">
    <property type="nucleotide sequence ID" value="XM_033605547.1"/>
</dbReference>
<keyword evidence="1" id="KW-0732">Signal</keyword>
<accession>A0A6J3M0K4</accession>
<proteinExistence type="predicted"/>
<dbReference type="PANTHER" id="PTHR31694:SF26">
    <property type="entry name" value="OS05G0151100 PROTEIN"/>
    <property type="match status" value="1"/>
</dbReference>
<dbReference type="InterPro" id="IPR052965">
    <property type="entry name" value="Pigment-catalase-like"/>
</dbReference>
<dbReference type="AlphaFoldDB" id="A0A6J3M0K4"/>
<dbReference type="GeneID" id="54363347"/>
<dbReference type="SUPFAM" id="SSF47240">
    <property type="entry name" value="Ferritin-like"/>
    <property type="match status" value="1"/>
</dbReference>
<reference evidence="3" key="2">
    <citation type="submission" date="2020-04" db="EMBL/GenBank/DDBJ databases">
        <authorList>
            <consortium name="NCBI Genome Project"/>
        </authorList>
    </citation>
    <scope>NUCLEOTIDE SEQUENCE</scope>
    <source>
        <strain evidence="3">CBS 342.82</strain>
    </source>
</reference>
<dbReference type="CDD" id="cd00657">
    <property type="entry name" value="Ferritin_like"/>
    <property type="match status" value="1"/>
</dbReference>
<evidence type="ECO:0000313" key="3">
    <source>
        <dbReference type="RefSeq" id="XP_033457468.1"/>
    </source>
</evidence>
<evidence type="ECO:0000256" key="1">
    <source>
        <dbReference type="SAM" id="SignalP"/>
    </source>
</evidence>
<reference evidence="3" key="1">
    <citation type="submission" date="2020-01" db="EMBL/GenBank/DDBJ databases">
        <authorList>
            <consortium name="DOE Joint Genome Institute"/>
            <person name="Haridas S."/>
            <person name="Albert R."/>
            <person name="Binder M."/>
            <person name="Bloem J."/>
            <person name="Labutti K."/>
            <person name="Salamov A."/>
            <person name="Andreopoulos B."/>
            <person name="Baker S.E."/>
            <person name="Barry K."/>
            <person name="Bills G."/>
            <person name="Bluhm B.H."/>
            <person name="Cannon C."/>
            <person name="Castanera R."/>
            <person name="Culley D.E."/>
            <person name="Daum C."/>
            <person name="Ezra D."/>
            <person name="Gonzalez J.B."/>
            <person name="Henrissat B."/>
            <person name="Kuo A."/>
            <person name="Liang C."/>
            <person name="Lipzen A."/>
            <person name="Lutzoni F."/>
            <person name="Magnuson J."/>
            <person name="Mondo S."/>
            <person name="Nolan M."/>
            <person name="Ohm R."/>
            <person name="Pangilinan J."/>
            <person name="Park H.-J."/>
            <person name="Ramirez L."/>
            <person name="Alfaro M."/>
            <person name="Sun H."/>
            <person name="Tritt A."/>
            <person name="Yoshinaga Y."/>
            <person name="Zwiers L.-H."/>
            <person name="Turgeon B.G."/>
            <person name="Goodwin S.B."/>
            <person name="Spatafora J.W."/>
            <person name="Crous P.W."/>
            <person name="Grigoriev I.V."/>
        </authorList>
    </citation>
    <scope>NUCLEOTIDE SEQUENCE</scope>
    <source>
        <strain evidence="3">CBS 342.82</strain>
    </source>
</reference>
<evidence type="ECO:0000313" key="2">
    <source>
        <dbReference type="Proteomes" id="UP000504637"/>
    </source>
</evidence>
<reference evidence="3" key="3">
    <citation type="submission" date="2025-08" db="UniProtKB">
        <authorList>
            <consortium name="RefSeq"/>
        </authorList>
    </citation>
    <scope>IDENTIFICATION</scope>
    <source>
        <strain evidence="3">CBS 342.82</strain>
    </source>
</reference>
<dbReference type="Pfam" id="PF13668">
    <property type="entry name" value="Ferritin_2"/>
    <property type="match status" value="1"/>
</dbReference>
<sequence>MRSAVVASALVAAAVAAPLESRQSAINDGVILNYALTLEHLENTFYHEALEKFTEADFRKAGVSSEFYCNLKEIASDEATHVSFLSGALSKAGVTPTSVCTYDFGPSTVENYLAVANILEGVGVSAYLGAAQYISNKAYLTAAGSILTVEARHSAYLRDNQLKRQSPFPSPFDVPLDFDEVYSLAALFIKSCPESNPALPVKAFPAVSAAPANPAKVGDKLTLTVAKSVEAKAAYFITILGPVAAELSGSGTSYTITVPKDVQSGQEYLVLTSGTEAPTDDNIVAGPAVIEIVDNVTNSTATNDGRYKGWKWNSRHW</sequence>
<dbReference type="InterPro" id="IPR009078">
    <property type="entry name" value="Ferritin-like_SF"/>
</dbReference>
<dbReference type="PANTHER" id="PTHR31694">
    <property type="entry name" value="DESICCATION-LIKE PROTEIN"/>
    <property type="match status" value="1"/>
</dbReference>
<protein>
    <submittedName>
        <fullName evidence="3">Uncharacterized protein</fullName>
    </submittedName>
</protein>
<name>A0A6J3M0K4_9PEZI</name>
<keyword evidence="2" id="KW-1185">Reference proteome</keyword>